<evidence type="ECO:0000256" key="3">
    <source>
        <dbReference type="ARBA" id="ARBA00022692"/>
    </source>
</evidence>
<dbReference type="SUPFAM" id="SSF56281">
    <property type="entry name" value="Metallo-hydrolase/oxidoreductase"/>
    <property type="match status" value="1"/>
</dbReference>
<evidence type="ECO:0000256" key="2">
    <source>
        <dbReference type="ARBA" id="ARBA00022475"/>
    </source>
</evidence>
<name>A0AA42IUG1_9BURK</name>
<evidence type="ECO:0000313" key="10">
    <source>
        <dbReference type="Proteomes" id="UP001161094"/>
    </source>
</evidence>
<dbReference type="Pfam" id="PF13567">
    <property type="entry name" value="DUF4131"/>
    <property type="match status" value="1"/>
</dbReference>
<evidence type="ECO:0000256" key="6">
    <source>
        <dbReference type="SAM" id="MobiDB-lite"/>
    </source>
</evidence>
<evidence type="ECO:0000313" key="9">
    <source>
        <dbReference type="EMBL" id="MDH0734946.1"/>
    </source>
</evidence>
<keyword evidence="5 7" id="KW-0472">Membrane</keyword>
<feature type="transmembrane region" description="Helical" evidence="7">
    <location>
        <begin position="339"/>
        <end position="360"/>
    </location>
</feature>
<dbReference type="PANTHER" id="PTHR30619:SF1">
    <property type="entry name" value="RECOMBINATION PROTEIN 2"/>
    <property type="match status" value="1"/>
</dbReference>
<dbReference type="GO" id="GO:0005886">
    <property type="term" value="C:plasma membrane"/>
    <property type="evidence" value="ECO:0007669"/>
    <property type="project" value="UniProtKB-SubCell"/>
</dbReference>
<dbReference type="InterPro" id="IPR001279">
    <property type="entry name" value="Metallo-B-lactamas"/>
</dbReference>
<keyword evidence="3 7" id="KW-0812">Transmembrane</keyword>
<feature type="transmembrane region" description="Helical" evidence="7">
    <location>
        <begin position="236"/>
        <end position="259"/>
    </location>
</feature>
<keyword evidence="4 7" id="KW-1133">Transmembrane helix</keyword>
<feature type="region of interest" description="Disordered" evidence="6">
    <location>
        <begin position="632"/>
        <end position="652"/>
    </location>
</feature>
<organism evidence="9 10">
    <name type="scientific">Achromobacter spanius</name>
    <dbReference type="NCBI Taxonomy" id="217203"/>
    <lineage>
        <taxon>Bacteria</taxon>
        <taxon>Pseudomonadati</taxon>
        <taxon>Pseudomonadota</taxon>
        <taxon>Betaproteobacteria</taxon>
        <taxon>Burkholderiales</taxon>
        <taxon>Alcaligenaceae</taxon>
        <taxon>Achromobacter</taxon>
    </lineage>
</organism>
<comment type="caution">
    <text evidence="9">The sequence shown here is derived from an EMBL/GenBank/DDBJ whole genome shotgun (WGS) entry which is preliminary data.</text>
</comment>
<dbReference type="Pfam" id="PF00753">
    <property type="entry name" value="Lactamase_B"/>
    <property type="match status" value="1"/>
</dbReference>
<evidence type="ECO:0000256" key="7">
    <source>
        <dbReference type="SAM" id="Phobius"/>
    </source>
</evidence>
<feature type="domain" description="Metallo-beta-lactamase" evidence="8">
    <location>
        <begin position="532"/>
        <end position="756"/>
    </location>
</feature>
<feature type="transmembrane region" description="Helical" evidence="7">
    <location>
        <begin position="468"/>
        <end position="492"/>
    </location>
</feature>
<feature type="transmembrane region" description="Helical" evidence="7">
    <location>
        <begin position="413"/>
        <end position="435"/>
    </location>
</feature>
<comment type="subcellular location">
    <subcellularLocation>
        <location evidence="1">Cell membrane</location>
        <topology evidence="1">Multi-pass membrane protein</topology>
    </subcellularLocation>
</comment>
<feature type="transmembrane region" description="Helical" evidence="7">
    <location>
        <begin position="279"/>
        <end position="298"/>
    </location>
</feature>
<gene>
    <name evidence="9" type="ORF">N5D93_03940</name>
</gene>
<keyword evidence="2" id="KW-1003">Cell membrane</keyword>
<dbReference type="PANTHER" id="PTHR30619">
    <property type="entry name" value="DNA INTERNALIZATION/COMPETENCE PROTEIN COMEC/REC2"/>
    <property type="match status" value="1"/>
</dbReference>
<proteinExistence type="predicted"/>
<evidence type="ECO:0000259" key="8">
    <source>
        <dbReference type="SMART" id="SM00849"/>
    </source>
</evidence>
<dbReference type="InterPro" id="IPR025405">
    <property type="entry name" value="DUF4131"/>
</dbReference>
<dbReference type="AlphaFoldDB" id="A0AA42IUG1"/>
<dbReference type="CDD" id="cd07731">
    <property type="entry name" value="ComA-like_MBL-fold"/>
    <property type="match status" value="1"/>
</dbReference>
<sequence>MQCFAVLPGAFVLALVAVAGGIAAAVCMRCQGDFARIASALVLGLCAGTLNACLQAHHRLDDSLADLHQDQVSRLILRVAELPDGDDRHHRFIAELAEPARPGIPSRIQVTWQAPPGATAPMPALLPGQIWRMALVLRRPHGVLNPAGPDAEARMFARGLRAVGTVRGRPRLMDDRPWASAGVAIERARHHVRVGMRKALGGHRYAPVLIALAIGDQAGVARDDWRIFNRSGITHLVSISGMHVTSIAGIAGVLVAAAWRRARWRGAGLAEFTPSRVAGGAAAAVVALLYCLLAGWGVPARRTFFMLSVVLAAAMSRLPLTAGRVLACAGAGVVALDPWAPLSAGFWLSFGAVAILLRIADLPFDAEAGWRQRWASRLAQATRLQLLVTLGLTPLLAFLVYQVSVGSPLANAVAIPSVTFIVTPLALLCAALSVVPGAQAAAGWAAQVGLAAFDATMVPVVWVGNADWASFAVAAAPWPWLLLAVAGMVWALQARGWPARQLGWVCMLPLLCWRPDKPEPGHWRMSALDVGQGSAILVETATQTLLFDAGPRHYGGSDAGERVLAPFMQARSITALDVLVLSHADQDHVGGARAVLAAVPVRLSYASFDVAAFVRRDASVWPVAVAGSVTGNATGPLPGQAAPDAPSTLPDRMSRCRRDDSWEVDGVRFTFLHPAKGGSGAPADKNADSCVLRVQGASHSLLLTGDIGVAQERELVARGVGQADVVLAPHHGSASSSGRDWVRAVQATHAIAQAGHLNRFRHPAPTVERRWLRAGAVFWRSDRDGAVMAESSGRGLRVWSQRGEGARYWHGR</sequence>
<dbReference type="Gene3D" id="3.60.15.10">
    <property type="entry name" value="Ribonuclease Z/Hydroxyacylglutathione hydrolase-like"/>
    <property type="match status" value="1"/>
</dbReference>
<feature type="transmembrane region" description="Helical" evidence="7">
    <location>
        <begin position="305"/>
        <end position="327"/>
    </location>
</feature>
<dbReference type="InterPro" id="IPR004797">
    <property type="entry name" value="Competence_ComEC/Rec2"/>
</dbReference>
<dbReference type="Pfam" id="PF03772">
    <property type="entry name" value="Competence"/>
    <property type="match status" value="1"/>
</dbReference>
<evidence type="ECO:0000256" key="5">
    <source>
        <dbReference type="ARBA" id="ARBA00023136"/>
    </source>
</evidence>
<dbReference type="GO" id="GO:0030420">
    <property type="term" value="P:establishment of competence for transformation"/>
    <property type="evidence" value="ECO:0007669"/>
    <property type="project" value="InterPro"/>
</dbReference>
<dbReference type="EMBL" id="JAOCDZ010000002">
    <property type="protein sequence ID" value="MDH0734946.1"/>
    <property type="molecule type" value="Genomic_DNA"/>
</dbReference>
<dbReference type="SMART" id="SM00849">
    <property type="entry name" value="Lactamase_B"/>
    <property type="match status" value="1"/>
</dbReference>
<dbReference type="InterPro" id="IPR035681">
    <property type="entry name" value="ComA-like_MBL"/>
</dbReference>
<feature type="transmembrane region" description="Helical" evidence="7">
    <location>
        <begin position="442"/>
        <end position="462"/>
    </location>
</feature>
<feature type="transmembrane region" description="Helical" evidence="7">
    <location>
        <begin position="381"/>
        <end position="401"/>
    </location>
</feature>
<evidence type="ECO:0000256" key="4">
    <source>
        <dbReference type="ARBA" id="ARBA00022989"/>
    </source>
</evidence>
<dbReference type="InterPro" id="IPR036866">
    <property type="entry name" value="RibonucZ/Hydroxyglut_hydro"/>
</dbReference>
<dbReference type="InterPro" id="IPR004477">
    <property type="entry name" value="ComEC_N"/>
</dbReference>
<dbReference type="NCBIfam" id="TIGR00361">
    <property type="entry name" value="ComEC_Rec2"/>
    <property type="match status" value="1"/>
</dbReference>
<dbReference type="Proteomes" id="UP001161094">
    <property type="component" value="Unassembled WGS sequence"/>
</dbReference>
<dbReference type="NCBIfam" id="TIGR00360">
    <property type="entry name" value="ComEC_N-term"/>
    <property type="match status" value="1"/>
</dbReference>
<protein>
    <submittedName>
        <fullName evidence="9">DNA internalization-related competence protein ComEC/Rec2</fullName>
    </submittedName>
</protein>
<dbReference type="InterPro" id="IPR052159">
    <property type="entry name" value="Competence_DNA_uptake"/>
</dbReference>
<evidence type="ECO:0000256" key="1">
    <source>
        <dbReference type="ARBA" id="ARBA00004651"/>
    </source>
</evidence>
<reference evidence="9" key="1">
    <citation type="submission" date="2022-09" db="EMBL/GenBank/DDBJ databases">
        <title>Intensive care unit water sources are persistently colonized with multi-drug resistant bacteria and are the site of extensive horizontal gene transfer of antibiotic resistance genes.</title>
        <authorList>
            <person name="Diorio-Toth L."/>
        </authorList>
    </citation>
    <scope>NUCLEOTIDE SEQUENCE</scope>
    <source>
        <strain evidence="9">GD03843</strain>
    </source>
</reference>
<accession>A0AA42IUG1</accession>